<keyword evidence="4" id="KW-1185">Reference proteome</keyword>
<feature type="region of interest" description="Disordered" evidence="1">
    <location>
        <begin position="97"/>
        <end position="142"/>
    </location>
</feature>
<protein>
    <submittedName>
        <fullName evidence="3">DnaJ domain-containing protein</fullName>
    </submittedName>
</protein>
<dbReference type="PRINTS" id="PR00625">
    <property type="entry name" value="JDOMAIN"/>
</dbReference>
<sequence>MVDSNYYETLKVSQKASQAEIKQAYRRLVKMFHPDSNQETANHEEIIRINAAYEILGDAQSRRNYDQKLRVTSPKINEPRQQRSANTHQYYNERQQRNANTHQYSNERQQRSGNTQQYHNERQQRSAAAAQQYHATRKTGRNADEQVEEWLRVVYQPVNRLLCRILNSLHQQIENLAADPFDDELLEEFQDYLTTCRNYLKEAQNIFRSLPNPPSLARTATHLYYSLNQIGDGLDELAYFPLNYDESYLHTGQEMFRIATHLHCEAQESVVSG</sequence>
<dbReference type="Gene3D" id="1.10.287.110">
    <property type="entry name" value="DnaJ domain"/>
    <property type="match status" value="1"/>
</dbReference>
<dbReference type="EMBL" id="JAALHA020000001">
    <property type="protein sequence ID" value="MDR9893575.1"/>
    <property type="molecule type" value="Genomic_DNA"/>
</dbReference>
<dbReference type="SMART" id="SM00271">
    <property type="entry name" value="DnaJ"/>
    <property type="match status" value="1"/>
</dbReference>
<dbReference type="PROSITE" id="PS50076">
    <property type="entry name" value="DNAJ_2"/>
    <property type="match status" value="1"/>
</dbReference>
<dbReference type="RefSeq" id="WP_208345946.1">
    <property type="nucleotide sequence ID" value="NZ_CAWQFN010000788.1"/>
</dbReference>
<proteinExistence type="predicted"/>
<comment type="caution">
    <text evidence="3">The sequence shown here is derived from an EMBL/GenBank/DDBJ whole genome shotgun (WGS) entry which is preliminary data.</text>
</comment>
<reference evidence="4" key="1">
    <citation type="journal article" date="2021" name="Science">
        <title>Hunting the eagle killer: A cyanobacterial neurotoxin causes vacuolar myelinopathy.</title>
        <authorList>
            <person name="Breinlinger S."/>
            <person name="Phillips T.J."/>
            <person name="Haram B.N."/>
            <person name="Mares J."/>
            <person name="Martinez Yerena J.A."/>
            <person name="Hrouzek P."/>
            <person name="Sobotka R."/>
            <person name="Henderson W.M."/>
            <person name="Schmieder P."/>
            <person name="Williams S.M."/>
            <person name="Lauderdale J.D."/>
            <person name="Wilde H.D."/>
            <person name="Gerrin W."/>
            <person name="Kust A."/>
            <person name="Washington J.W."/>
            <person name="Wagner C."/>
            <person name="Geier B."/>
            <person name="Liebeke M."/>
            <person name="Enke H."/>
            <person name="Niedermeyer T.H.J."/>
            <person name="Wilde S.B."/>
        </authorList>
    </citation>
    <scope>NUCLEOTIDE SEQUENCE [LARGE SCALE GENOMIC DNA]</scope>
    <source>
        <strain evidence="4">Thurmond2011</strain>
    </source>
</reference>
<dbReference type="InterPro" id="IPR001623">
    <property type="entry name" value="DnaJ_domain"/>
</dbReference>
<dbReference type="AlphaFoldDB" id="A0AAP5I2N2"/>
<dbReference type="InterPro" id="IPR036869">
    <property type="entry name" value="J_dom_sf"/>
</dbReference>
<feature type="compositionally biased region" description="Polar residues" evidence="1">
    <location>
        <begin position="97"/>
        <end position="118"/>
    </location>
</feature>
<evidence type="ECO:0000313" key="4">
    <source>
        <dbReference type="Proteomes" id="UP000667802"/>
    </source>
</evidence>
<name>A0AAP5I2N2_9CYAN</name>
<organism evidence="3 4">
    <name type="scientific">Aetokthonos hydrillicola Thurmond2011</name>
    <dbReference type="NCBI Taxonomy" id="2712845"/>
    <lineage>
        <taxon>Bacteria</taxon>
        <taxon>Bacillati</taxon>
        <taxon>Cyanobacteriota</taxon>
        <taxon>Cyanophyceae</taxon>
        <taxon>Nostocales</taxon>
        <taxon>Hapalosiphonaceae</taxon>
        <taxon>Aetokthonos</taxon>
    </lineage>
</organism>
<evidence type="ECO:0000256" key="1">
    <source>
        <dbReference type="SAM" id="MobiDB-lite"/>
    </source>
</evidence>
<evidence type="ECO:0000259" key="2">
    <source>
        <dbReference type="PROSITE" id="PS50076"/>
    </source>
</evidence>
<accession>A0AAP5I2N2</accession>
<feature type="domain" description="J" evidence="2">
    <location>
        <begin position="5"/>
        <end position="69"/>
    </location>
</feature>
<dbReference type="Proteomes" id="UP000667802">
    <property type="component" value="Unassembled WGS sequence"/>
</dbReference>
<evidence type="ECO:0000313" key="3">
    <source>
        <dbReference type="EMBL" id="MDR9893575.1"/>
    </source>
</evidence>
<dbReference type="SUPFAM" id="SSF46565">
    <property type="entry name" value="Chaperone J-domain"/>
    <property type="match status" value="1"/>
</dbReference>
<dbReference type="PANTHER" id="PTHR44825:SF1">
    <property type="entry name" value="DNAJ HOMOLOG SUBFAMILY C MEMBER 4"/>
    <property type="match status" value="1"/>
</dbReference>
<dbReference type="CDD" id="cd06257">
    <property type="entry name" value="DnaJ"/>
    <property type="match status" value="1"/>
</dbReference>
<dbReference type="Pfam" id="PF00226">
    <property type="entry name" value="DnaJ"/>
    <property type="match status" value="1"/>
</dbReference>
<gene>
    <name evidence="3" type="ORF">G7B40_003120</name>
</gene>
<dbReference type="InterPro" id="IPR052763">
    <property type="entry name" value="DnaJ_C4"/>
</dbReference>
<dbReference type="PANTHER" id="PTHR44825">
    <property type="match status" value="1"/>
</dbReference>